<comment type="caution">
    <text evidence="1">The sequence shown here is derived from an EMBL/GenBank/DDBJ whole genome shotgun (WGS) entry which is preliminary data.</text>
</comment>
<evidence type="ECO:0000313" key="2">
    <source>
        <dbReference type="Proteomes" id="UP000297747"/>
    </source>
</evidence>
<accession>A0A4Y9FKJ4</accession>
<organism evidence="1 2">
    <name type="scientific">Streptococcus acidominimus</name>
    <dbReference type="NCBI Taxonomy" id="1326"/>
    <lineage>
        <taxon>Bacteria</taxon>
        <taxon>Bacillati</taxon>
        <taxon>Bacillota</taxon>
        <taxon>Bacilli</taxon>
        <taxon>Lactobacillales</taxon>
        <taxon>Streptococcaceae</taxon>
        <taxon>Streptococcus</taxon>
    </lineage>
</organism>
<dbReference type="Gene3D" id="3.20.20.140">
    <property type="entry name" value="Metal-dependent hydrolases"/>
    <property type="match status" value="1"/>
</dbReference>
<dbReference type="Gene3D" id="3.40.50.300">
    <property type="entry name" value="P-loop containing nucleotide triphosphate hydrolases"/>
    <property type="match status" value="2"/>
</dbReference>
<dbReference type="AlphaFoldDB" id="A0A4Y9FKJ4"/>
<dbReference type="RefSeq" id="WP_135053355.1">
    <property type="nucleotide sequence ID" value="NZ_JADGLI010000042.1"/>
</dbReference>
<dbReference type="SUPFAM" id="SSF52540">
    <property type="entry name" value="P-loop containing nucleoside triphosphate hydrolases"/>
    <property type="match status" value="1"/>
</dbReference>
<dbReference type="InterPro" id="IPR054787">
    <property type="entry name" value="TrlF_ATPase"/>
</dbReference>
<evidence type="ECO:0000313" key="1">
    <source>
        <dbReference type="EMBL" id="TFU29717.1"/>
    </source>
</evidence>
<sequence>MTLNRGSEFRKWDLHVHSPFTILNNQFERLEDGSPGIEKFIEKIKSQEVSAIGLTNYFNFSEKDFNLKKKLEEEGIVTFLNLEIRLSNINKEDQLFDYHIIFDPMLQDNIIKNLLGQLKASIGSTDKAFNNLTPNEVEHTANISFEKLIESLESDKELDGRYLKGFLARGHGSATSDSDPKNQAVYEKICINSDFIIHSSCDNPETCTSGKKCNHNNNEKDRDYWLNKSKYIRPLLQSSDAHSLDQIGEKYSWIKSDLTFDGLKQIKYEPEYRVSLFNDKPSLEKDELVIDRIGYPGEEIYLSENLNTIIGGRSTGKSTLLNSIAKKLGNEVDDSSYYFEDIDNFHVFWRDEKEDYTRKVHYIPQEYMFSLAKNNRMLKKLVGDIIQSKGMDSAIKTYEQNCSNLQSEIRQLFHDYKETKRSQAELVKPEAERQATLDRIKIYEVQKQKLLKNGSITDDERELFDKMNEELEINVSKYESHQFDLSYITKLTITDVELHQDSFDEPSEPLRSKLDVIVDSLNSNIRKEFNDKVEKLKSDIIEDMKSINKDIAKIKNNKLFQKCVKYLESNNEIVKLDTSIKSENEILSKIDRFDSKVKFLTTKENKIKKDIILKYKQYSVFRTRLQDSFDISEKDDLKITVNFSLDDLYSEFDYINARGFAKQKFIDKLSSNFDAVVDKIFEDDTLTFNGNRDKLSHIEHFFSKNFYSYHFDIQYQNDKFEQMPPGKKAFIVLKLILDFSDSKIPVLIDQPEDSLDNRAIYKELTAYIKKTKLNRQIILVTHNPNIVVAGDCENVIVANHEVDSSKNKNGKTFDYINGSLENSTKDTDSDFTLQKHSIKEHVCDILEGGRIAFLKRESKYDLQEGI</sequence>
<dbReference type="EMBL" id="SPQA01000042">
    <property type="protein sequence ID" value="TFU29717.1"/>
    <property type="molecule type" value="Genomic_DNA"/>
</dbReference>
<dbReference type="NCBIfam" id="NF045780">
    <property type="entry name" value="TrlF_fam_ATP"/>
    <property type="match status" value="1"/>
</dbReference>
<dbReference type="InterPro" id="IPR027417">
    <property type="entry name" value="P-loop_NTPase"/>
</dbReference>
<protein>
    <submittedName>
        <fullName evidence="1">ATPase</fullName>
    </submittedName>
</protein>
<reference evidence="1 2" key="1">
    <citation type="submission" date="2019-03" db="EMBL/GenBank/DDBJ databases">
        <title>Diversity of the mouse oral microbiome.</title>
        <authorList>
            <person name="Joseph S."/>
            <person name="Aduse-Opoku J."/>
            <person name="Curtis M."/>
            <person name="Wade W."/>
            <person name="Hashim A."/>
        </authorList>
    </citation>
    <scope>NUCLEOTIDE SEQUENCE [LARGE SCALE GENOMIC DNA]</scope>
    <source>
        <strain evidence="1 2">HT4</strain>
    </source>
</reference>
<dbReference type="Proteomes" id="UP000297747">
    <property type="component" value="Unassembled WGS sequence"/>
</dbReference>
<proteinExistence type="predicted"/>
<gene>
    <name evidence="1" type="ORF">E4U01_08995</name>
</gene>
<name>A0A4Y9FKJ4_STRAI</name>